<evidence type="ECO:0000256" key="6">
    <source>
        <dbReference type="ARBA" id="ARBA00023136"/>
    </source>
</evidence>
<sequence>MVIFSFLLHQAVLFGGADSLPSFLARQYVPTLGVTLDPCAAILILIVTSLLCLGIKESAFAESIVTAGNVCAMLFVITAGGYLGFRTGWIGYELSGGFLPFGINGMLAGSATVFFSYIGFDAVASTAEEVKNPQRDLPLGIAFSLLICCALYMLVSLVLVGLVPYYDLDPDTPITSAFSRHGMQWAAYVITIGATTALCASLLGSFLPQPRVLMAMARDGLLPPFFSAVNPRTQVPVKGTVATGAFAAALAFSMDVSELAGMVSVGALLAFTMVAICVLIVRYVPPDEVPLLSSLQESTSVVSLQCSGSTGEVDWVNPENHVGVSEDVTQPLIHHGSLSAGRPMILKNSAECNTSPDDEKRRRIAGWTIMLTCLGAILLTTGASNVGLPSIISYMVSAVGASLFVSSLIVLFCINQDDGRHSFGHSGGFNCPFIPLLPVASILINVYLLANLGGTTWIRVLVWMAIGVLVYAFYGRTHSSLRDAVYVTVAHADEIYGSPRTQI</sequence>
<feature type="transmembrane region" description="Helical" evidence="7">
    <location>
        <begin position="235"/>
        <end position="253"/>
    </location>
</feature>
<keyword evidence="4 7" id="KW-0812">Transmembrane</keyword>
<evidence type="ECO:0000256" key="3">
    <source>
        <dbReference type="ARBA" id="ARBA00022448"/>
    </source>
</evidence>
<dbReference type="Pfam" id="PF13520">
    <property type="entry name" value="AA_permease_2"/>
    <property type="match status" value="1"/>
</dbReference>
<comment type="similarity">
    <text evidence="2">Belongs to the amino acid-polyamine-organocation (APC) superfamily. Cationic amino acid transporter (CAT) (TC 2.A.3.3) family.</text>
</comment>
<keyword evidence="6 7" id="KW-0472">Membrane</keyword>
<accession>A0A7C8ZQC2</accession>
<dbReference type="GO" id="GO:0016020">
    <property type="term" value="C:membrane"/>
    <property type="evidence" value="ECO:0007669"/>
    <property type="project" value="UniProtKB-SubCell"/>
</dbReference>
<evidence type="ECO:0000256" key="1">
    <source>
        <dbReference type="ARBA" id="ARBA00004141"/>
    </source>
</evidence>
<evidence type="ECO:0000256" key="5">
    <source>
        <dbReference type="ARBA" id="ARBA00022989"/>
    </source>
</evidence>
<feature type="transmembrane region" description="Helical" evidence="7">
    <location>
        <begin position="185"/>
        <end position="207"/>
    </location>
</feature>
<evidence type="ECO:0000256" key="7">
    <source>
        <dbReference type="SAM" id="Phobius"/>
    </source>
</evidence>
<feature type="transmembrane region" description="Helical" evidence="7">
    <location>
        <begin position="259"/>
        <end position="284"/>
    </location>
</feature>
<dbReference type="InterPro" id="IPR029485">
    <property type="entry name" value="CAT_C"/>
</dbReference>
<feature type="transmembrane region" description="Helical" evidence="7">
    <location>
        <begin position="67"/>
        <end position="85"/>
    </location>
</feature>
<evidence type="ECO:0000256" key="4">
    <source>
        <dbReference type="ARBA" id="ARBA00022692"/>
    </source>
</evidence>
<dbReference type="GO" id="GO:0015171">
    <property type="term" value="F:amino acid transmembrane transporter activity"/>
    <property type="evidence" value="ECO:0007669"/>
    <property type="project" value="TreeGrafter"/>
</dbReference>
<dbReference type="InterPro" id="IPR002293">
    <property type="entry name" value="AA/rel_permease1"/>
</dbReference>
<feature type="transmembrane region" description="Helical" evidence="7">
    <location>
        <begin position="427"/>
        <end position="450"/>
    </location>
</feature>
<comment type="subcellular location">
    <subcellularLocation>
        <location evidence="1">Membrane</location>
        <topology evidence="1">Multi-pass membrane protein</topology>
    </subcellularLocation>
</comment>
<keyword evidence="5 7" id="KW-1133">Transmembrane helix</keyword>
<feature type="signal peptide" evidence="8">
    <location>
        <begin position="1"/>
        <end position="19"/>
    </location>
</feature>
<dbReference type="EMBL" id="GISG01157335">
    <property type="protein sequence ID" value="MBA4648834.1"/>
    <property type="molecule type" value="Transcribed_RNA"/>
</dbReference>
<feature type="transmembrane region" description="Helical" evidence="7">
    <location>
        <begin position="364"/>
        <end position="385"/>
    </location>
</feature>
<dbReference type="Gene3D" id="1.20.1740.10">
    <property type="entry name" value="Amino acid/polyamine transporter I"/>
    <property type="match status" value="2"/>
</dbReference>
<evidence type="ECO:0000313" key="10">
    <source>
        <dbReference type="EMBL" id="MBA4648834.1"/>
    </source>
</evidence>
<dbReference type="PIRSF" id="PIRSF006060">
    <property type="entry name" value="AA_transporter"/>
    <property type="match status" value="1"/>
</dbReference>
<reference evidence="10" key="1">
    <citation type="journal article" date="2013" name="J. Plant Res.">
        <title>Effect of fungi and light on seed germination of three Opuntia species from semiarid lands of central Mexico.</title>
        <authorList>
            <person name="Delgado-Sanchez P."/>
            <person name="Jimenez-Bremont J.F."/>
            <person name="Guerrero-Gonzalez Mde L."/>
            <person name="Flores J."/>
        </authorList>
    </citation>
    <scope>NUCLEOTIDE SEQUENCE</scope>
    <source>
        <tissue evidence="10">Cladode</tissue>
    </source>
</reference>
<dbReference type="PANTHER" id="PTHR43243">
    <property type="entry name" value="INNER MEMBRANE TRANSPORTER YGJI-RELATED"/>
    <property type="match status" value="1"/>
</dbReference>
<feature type="domain" description="Cationic amino acid transporter C-terminal" evidence="9">
    <location>
        <begin position="429"/>
        <end position="479"/>
    </location>
</feature>
<reference evidence="10" key="2">
    <citation type="submission" date="2020-07" db="EMBL/GenBank/DDBJ databases">
        <authorList>
            <person name="Vera ALvarez R."/>
            <person name="Arias-Moreno D.M."/>
            <person name="Jimenez-Jacinto V."/>
            <person name="Jimenez-Bremont J.F."/>
            <person name="Swaminathan K."/>
            <person name="Moose S.P."/>
            <person name="Guerrero-Gonzalez M.L."/>
            <person name="Marino-Ramirez L."/>
            <person name="Landsman D."/>
            <person name="Rodriguez-Kessler M."/>
            <person name="Delgado-Sanchez P."/>
        </authorList>
    </citation>
    <scope>NUCLEOTIDE SEQUENCE</scope>
    <source>
        <tissue evidence="10">Cladode</tissue>
    </source>
</reference>
<feature type="transmembrane region" description="Helical" evidence="7">
    <location>
        <begin position="456"/>
        <end position="474"/>
    </location>
</feature>
<feature type="transmembrane region" description="Helical" evidence="7">
    <location>
        <begin position="141"/>
        <end position="165"/>
    </location>
</feature>
<protein>
    <recommendedName>
        <fullName evidence="9">Cationic amino acid transporter C-terminal domain-containing protein</fullName>
    </recommendedName>
</protein>
<evidence type="ECO:0000256" key="8">
    <source>
        <dbReference type="SAM" id="SignalP"/>
    </source>
</evidence>
<evidence type="ECO:0000256" key="2">
    <source>
        <dbReference type="ARBA" id="ARBA00008572"/>
    </source>
</evidence>
<name>A0A7C8ZQC2_OPUST</name>
<feature type="transmembrane region" description="Helical" evidence="7">
    <location>
        <begin position="35"/>
        <end position="55"/>
    </location>
</feature>
<proteinExistence type="inferred from homology"/>
<feature type="transmembrane region" description="Helical" evidence="7">
    <location>
        <begin position="97"/>
        <end position="120"/>
    </location>
</feature>
<dbReference type="PANTHER" id="PTHR43243:SF4">
    <property type="entry name" value="CATIONIC AMINO ACID TRANSPORTER 4"/>
    <property type="match status" value="1"/>
</dbReference>
<organism evidence="10">
    <name type="scientific">Opuntia streptacantha</name>
    <name type="common">Prickly pear cactus</name>
    <name type="synonym">Opuntia cardona</name>
    <dbReference type="NCBI Taxonomy" id="393608"/>
    <lineage>
        <taxon>Eukaryota</taxon>
        <taxon>Viridiplantae</taxon>
        <taxon>Streptophyta</taxon>
        <taxon>Embryophyta</taxon>
        <taxon>Tracheophyta</taxon>
        <taxon>Spermatophyta</taxon>
        <taxon>Magnoliopsida</taxon>
        <taxon>eudicotyledons</taxon>
        <taxon>Gunneridae</taxon>
        <taxon>Pentapetalae</taxon>
        <taxon>Caryophyllales</taxon>
        <taxon>Cactineae</taxon>
        <taxon>Cactaceae</taxon>
        <taxon>Opuntioideae</taxon>
        <taxon>Opuntia</taxon>
    </lineage>
</organism>
<keyword evidence="3" id="KW-0813">Transport</keyword>
<evidence type="ECO:0000259" key="9">
    <source>
        <dbReference type="Pfam" id="PF13906"/>
    </source>
</evidence>
<feature type="transmembrane region" description="Helical" evidence="7">
    <location>
        <begin position="391"/>
        <end position="415"/>
    </location>
</feature>
<dbReference type="AlphaFoldDB" id="A0A7C8ZQC2"/>
<feature type="chain" id="PRO_5028099520" description="Cationic amino acid transporter C-terminal domain-containing protein" evidence="8">
    <location>
        <begin position="20"/>
        <end position="503"/>
    </location>
</feature>
<keyword evidence="8" id="KW-0732">Signal</keyword>
<dbReference type="Pfam" id="PF13906">
    <property type="entry name" value="AA_permease_C"/>
    <property type="match status" value="1"/>
</dbReference>